<feature type="compositionally biased region" description="Basic and acidic residues" evidence="8">
    <location>
        <begin position="373"/>
        <end position="383"/>
    </location>
</feature>
<organism evidence="10 11">
    <name type="scientific">Burkholderia gladioli (strain BSR3)</name>
    <dbReference type="NCBI Taxonomy" id="999541"/>
    <lineage>
        <taxon>Bacteria</taxon>
        <taxon>Pseudomonadati</taxon>
        <taxon>Pseudomonadota</taxon>
        <taxon>Betaproteobacteria</taxon>
        <taxon>Burkholderiales</taxon>
        <taxon>Burkholderiaceae</taxon>
        <taxon>Burkholderia</taxon>
    </lineage>
</organism>
<evidence type="ECO:0000256" key="2">
    <source>
        <dbReference type="ARBA" id="ARBA00022723"/>
    </source>
</evidence>
<feature type="compositionally biased region" description="Low complexity" evidence="8">
    <location>
        <begin position="345"/>
        <end position="371"/>
    </location>
</feature>
<dbReference type="InterPro" id="IPR035685">
    <property type="entry name" value="DRE_TIM_HOA"/>
</dbReference>
<feature type="binding site" evidence="6">
    <location>
        <position position="11"/>
    </location>
    <ligand>
        <name>Mn(2+)</name>
        <dbReference type="ChEBI" id="CHEBI:29035"/>
    </ligand>
</feature>
<dbReference type="InterPro" id="IPR000891">
    <property type="entry name" value="PYR_CT"/>
</dbReference>
<dbReference type="PANTHER" id="PTHR10277">
    <property type="entry name" value="HOMOCITRATE SYNTHASE-RELATED"/>
    <property type="match status" value="1"/>
</dbReference>
<feature type="binding site" evidence="6">
    <location>
        <position position="193"/>
    </location>
    <ligand>
        <name>Mn(2+)</name>
        <dbReference type="ChEBI" id="CHEBI:29035"/>
    </ligand>
</feature>
<evidence type="ECO:0000259" key="9">
    <source>
        <dbReference type="PROSITE" id="PS50991"/>
    </source>
</evidence>
<feature type="region of interest" description="Disordered" evidence="8">
    <location>
        <begin position="324"/>
        <end position="383"/>
    </location>
</feature>
<dbReference type="SUPFAM" id="SSF51569">
    <property type="entry name" value="Aldolase"/>
    <property type="match status" value="1"/>
</dbReference>
<comment type="caution">
    <text evidence="6">Lacks conserved residue(s) required for the propagation of feature annotation.</text>
</comment>
<dbReference type="HOGENOM" id="CLU_049173_0_0_4"/>
<dbReference type="RefSeq" id="WP_013689125.1">
    <property type="nucleotide sequence ID" value="NC_015376.1"/>
</dbReference>
<evidence type="ECO:0000313" key="10">
    <source>
        <dbReference type="EMBL" id="AEA62793.1"/>
    </source>
</evidence>
<keyword evidence="5 6" id="KW-0456">Lyase</keyword>
<dbReference type="EMBL" id="CP002600">
    <property type="protein sequence ID" value="AEA62793.1"/>
    <property type="molecule type" value="Genomic_DNA"/>
</dbReference>
<evidence type="ECO:0000256" key="7">
    <source>
        <dbReference type="NCBIfam" id="TIGR03217"/>
    </source>
</evidence>
<gene>
    <name evidence="10" type="ordered locus">bgla_2g03170</name>
</gene>
<dbReference type="GO" id="GO:0003852">
    <property type="term" value="F:2-isopropylmalate synthase activity"/>
    <property type="evidence" value="ECO:0007669"/>
    <property type="project" value="TreeGrafter"/>
</dbReference>
<dbReference type="Gene3D" id="3.20.20.70">
    <property type="entry name" value="Aldolase class I"/>
    <property type="match status" value="1"/>
</dbReference>
<dbReference type="HAMAP" id="MF_01656">
    <property type="entry name" value="HOA"/>
    <property type="match status" value="1"/>
</dbReference>
<dbReference type="InterPro" id="IPR017629">
    <property type="entry name" value="4OH_2_O-val_aldolase"/>
</dbReference>
<reference evidence="10 11" key="1">
    <citation type="journal article" date="2011" name="J. Bacteriol.">
        <title>Complete genome sequence of Burkholderia gladioli BSR3.</title>
        <authorList>
            <person name="Seo Y.S."/>
            <person name="Lim J."/>
            <person name="Choi B.S."/>
            <person name="Kim H."/>
            <person name="Goo E."/>
            <person name="Lee B."/>
            <person name="Lim J.S."/>
            <person name="Choi I.Y."/>
            <person name="Moon J.S."/>
            <person name="Kim J."/>
            <person name="Hwang I."/>
        </authorList>
    </citation>
    <scope>NUCLEOTIDE SEQUENCE [LARGE SCALE GENOMIC DNA]</scope>
    <source>
        <strain evidence="10 11">BSR3</strain>
    </source>
</reference>
<dbReference type="STRING" id="999541.bgla_2g03170"/>
<evidence type="ECO:0000256" key="4">
    <source>
        <dbReference type="ARBA" id="ARBA00023211"/>
    </source>
</evidence>
<comment type="similarity">
    <text evidence="1 6">Belongs to the 4-hydroxy-2-oxovalerate aldolase family.</text>
</comment>
<keyword evidence="2 6" id="KW-0479">Metal-binding</keyword>
<dbReference type="NCBIfam" id="NF006049">
    <property type="entry name" value="PRK08195.1"/>
    <property type="match status" value="1"/>
</dbReference>
<evidence type="ECO:0000256" key="6">
    <source>
        <dbReference type="HAMAP-Rule" id="MF_01656"/>
    </source>
</evidence>
<dbReference type="Pfam" id="PF00682">
    <property type="entry name" value="HMGL-like"/>
    <property type="match status" value="1"/>
</dbReference>
<evidence type="ECO:0000256" key="8">
    <source>
        <dbReference type="SAM" id="MobiDB-lite"/>
    </source>
</evidence>
<dbReference type="GO" id="GO:0030145">
    <property type="term" value="F:manganese ion binding"/>
    <property type="evidence" value="ECO:0007669"/>
    <property type="project" value="UniProtKB-UniRule"/>
</dbReference>
<dbReference type="GO" id="GO:0009098">
    <property type="term" value="P:L-leucine biosynthetic process"/>
    <property type="evidence" value="ECO:0007669"/>
    <property type="project" value="TreeGrafter"/>
</dbReference>
<dbReference type="PROSITE" id="PS50991">
    <property type="entry name" value="PYR_CT"/>
    <property type="match status" value="1"/>
</dbReference>
<protein>
    <recommendedName>
        <fullName evidence="6 7">4-hydroxy-2-oxovalerate aldolase</fullName>
        <shortName evidence="6">HOA</shortName>
        <ecNumber evidence="6 7">4.1.3.39</ecNumber>
    </recommendedName>
    <alternativeName>
        <fullName evidence="6">4-hydroxy-2-keto-pentanoic acid aldolase</fullName>
    </alternativeName>
    <alternativeName>
        <fullName evidence="6">4-hydroxy-2-oxopentanoate aldolase</fullName>
    </alternativeName>
</protein>
<feature type="active site" description="Proton acceptor" evidence="6">
    <location>
        <position position="14"/>
    </location>
</feature>
<feature type="domain" description="Pyruvate carboxyltransferase" evidence="9">
    <location>
        <begin position="2"/>
        <end position="252"/>
    </location>
</feature>
<dbReference type="AlphaFoldDB" id="F2LIJ9"/>
<keyword evidence="3 6" id="KW-0058">Aromatic hydrocarbons catabolism</keyword>
<dbReference type="InterPro" id="IPR013785">
    <property type="entry name" value="Aldolase_TIM"/>
</dbReference>
<dbReference type="Pfam" id="PF07836">
    <property type="entry name" value="DmpG_comm"/>
    <property type="match status" value="1"/>
</dbReference>
<accession>F2LIJ9</accession>
<dbReference type="Gene3D" id="1.10.8.60">
    <property type="match status" value="1"/>
</dbReference>
<keyword evidence="11" id="KW-1185">Reference proteome</keyword>
<dbReference type="eggNOG" id="COG0119">
    <property type="taxonomic scope" value="Bacteria"/>
</dbReference>
<dbReference type="GO" id="GO:0008701">
    <property type="term" value="F:4-hydroxy-2-oxovalerate aldolase activity"/>
    <property type="evidence" value="ECO:0007669"/>
    <property type="project" value="UniProtKB-UniRule"/>
</dbReference>
<feature type="binding site" evidence="6">
    <location>
        <position position="164"/>
    </location>
    <ligand>
        <name>substrate</name>
    </ligand>
</feature>
<feature type="binding site" evidence="6">
    <location>
        <position position="191"/>
    </location>
    <ligand>
        <name>Mn(2+)</name>
        <dbReference type="ChEBI" id="CHEBI:29035"/>
    </ligand>
</feature>
<proteinExistence type="inferred from homology"/>
<feature type="site" description="Transition state stabilizer" evidence="6">
    <location>
        <position position="10"/>
    </location>
</feature>
<evidence type="ECO:0000256" key="5">
    <source>
        <dbReference type="ARBA" id="ARBA00023239"/>
    </source>
</evidence>
<dbReference type="InterPro" id="IPR050073">
    <property type="entry name" value="2-IPM_HCS-like"/>
</dbReference>
<evidence type="ECO:0000256" key="3">
    <source>
        <dbReference type="ARBA" id="ARBA00022797"/>
    </source>
</evidence>
<name>F2LIJ9_BURGS</name>
<dbReference type="InterPro" id="IPR012425">
    <property type="entry name" value="DmpG_comm"/>
</dbReference>
<dbReference type="KEGG" id="bgd:bgla_2g03170"/>
<dbReference type="PANTHER" id="PTHR10277:SF9">
    <property type="entry name" value="2-ISOPROPYLMALATE SYNTHASE 1, CHLOROPLASTIC-RELATED"/>
    <property type="match status" value="1"/>
</dbReference>
<dbReference type="CDD" id="cd07943">
    <property type="entry name" value="DRE_TIM_HOA"/>
    <property type="match status" value="1"/>
</dbReference>
<feature type="compositionally biased region" description="Gly residues" evidence="8">
    <location>
        <begin position="335"/>
        <end position="344"/>
    </location>
</feature>
<feature type="binding site" evidence="6">
    <location>
        <begin position="10"/>
        <end position="11"/>
    </location>
    <ligand>
        <name>substrate</name>
    </ligand>
</feature>
<evidence type="ECO:0000313" key="11">
    <source>
        <dbReference type="Proteomes" id="UP000008316"/>
    </source>
</evidence>
<dbReference type="EC" id="4.1.3.39" evidence="6 7"/>
<feature type="binding site" evidence="6">
    <location>
        <position position="191"/>
    </location>
    <ligand>
        <name>substrate</name>
    </ligand>
</feature>
<dbReference type="Proteomes" id="UP000008316">
    <property type="component" value="Chromosome 2"/>
</dbReference>
<keyword evidence="4 6" id="KW-0464">Manganese</keyword>
<comment type="catalytic activity">
    <reaction evidence="6">
        <text>(S)-4-hydroxy-2-oxopentanoate = acetaldehyde + pyruvate</text>
        <dbReference type="Rhea" id="RHEA:22624"/>
        <dbReference type="ChEBI" id="CHEBI:15343"/>
        <dbReference type="ChEBI" id="CHEBI:15361"/>
        <dbReference type="ChEBI" id="CHEBI:73143"/>
        <dbReference type="EC" id="4.1.3.39"/>
    </reaction>
</comment>
<sequence length="383" mass="39849">MNLISDATLRDGNHAIRHQLGREQIADYARAANAAGIDIVEVGHGNGLGGSSCLLGQTPIDDVLMLETARAALITSWLGVHFIPGLGKATDIELAIEAGVDVVRVATHCTEANVSRRFIEQTRRAGRVAYGVLMMSHMAPPEVLLAQARLMQDYGAQAVILMDSAGYSTPNLVREKVRLLVEALRVDVGFHAHNNLGLAVANSLVALEQGARIVDACVKGFGAGAGNTQLETLVAAMEREGHAANTSFERVTALARESEAFLSPKTPHIAAANIASGLYGLFSGYVPHIQKAALEFGVNEFELYRRLAERRLVAGQEDIITEEASRLARSPEAGGASGARGGAAAGEAAATTATATATASGAAGAAGTGPAARRRETAGELSA</sequence>
<dbReference type="SUPFAM" id="SSF89000">
    <property type="entry name" value="post-HMGL domain-like"/>
    <property type="match status" value="1"/>
</dbReference>
<evidence type="ECO:0000256" key="1">
    <source>
        <dbReference type="ARBA" id="ARBA00008944"/>
    </source>
</evidence>
<dbReference type="NCBIfam" id="TIGR03217">
    <property type="entry name" value="4OH_2_O_val_ald"/>
    <property type="match status" value="1"/>
</dbReference>